<evidence type="ECO:0000259" key="1">
    <source>
        <dbReference type="Pfam" id="PF00248"/>
    </source>
</evidence>
<accession>A0A382HR22</accession>
<dbReference type="InterPro" id="IPR050523">
    <property type="entry name" value="AKR_Detox_Biosynth"/>
</dbReference>
<dbReference type="PANTHER" id="PTHR43364">
    <property type="entry name" value="NADH-SPECIFIC METHYLGLYOXAL REDUCTASE-RELATED"/>
    <property type="match status" value="1"/>
</dbReference>
<dbReference type="PANTHER" id="PTHR43364:SF1">
    <property type="entry name" value="OXIDOREDUCTASE YDHF"/>
    <property type="match status" value="1"/>
</dbReference>
<dbReference type="InterPro" id="IPR023210">
    <property type="entry name" value="NADP_OxRdtase_dom"/>
</dbReference>
<reference evidence="2" key="1">
    <citation type="submission" date="2018-05" db="EMBL/GenBank/DDBJ databases">
        <authorList>
            <person name="Lanie J.A."/>
            <person name="Ng W.-L."/>
            <person name="Kazmierczak K.M."/>
            <person name="Andrzejewski T.M."/>
            <person name="Davidsen T.M."/>
            <person name="Wayne K.J."/>
            <person name="Tettelin H."/>
            <person name="Glass J.I."/>
            <person name="Rusch D."/>
            <person name="Podicherti R."/>
            <person name="Tsui H.-C.T."/>
            <person name="Winkler M.E."/>
        </authorList>
    </citation>
    <scope>NUCLEOTIDE SEQUENCE</scope>
</reference>
<dbReference type="Gene3D" id="3.20.20.100">
    <property type="entry name" value="NADP-dependent oxidoreductase domain"/>
    <property type="match status" value="1"/>
</dbReference>
<feature type="domain" description="NADP-dependent oxidoreductase" evidence="1">
    <location>
        <begin position="15"/>
        <end position="304"/>
    </location>
</feature>
<organism evidence="2">
    <name type="scientific">marine metagenome</name>
    <dbReference type="NCBI Taxonomy" id="408172"/>
    <lineage>
        <taxon>unclassified sequences</taxon>
        <taxon>metagenomes</taxon>
        <taxon>ecological metagenomes</taxon>
    </lineage>
</organism>
<dbReference type="AlphaFoldDB" id="A0A382HR22"/>
<dbReference type="GO" id="GO:0005829">
    <property type="term" value="C:cytosol"/>
    <property type="evidence" value="ECO:0007669"/>
    <property type="project" value="TreeGrafter"/>
</dbReference>
<name>A0A382HR22_9ZZZZ</name>
<dbReference type="InterPro" id="IPR036812">
    <property type="entry name" value="NAD(P)_OxRdtase_dom_sf"/>
</dbReference>
<protein>
    <recommendedName>
        <fullName evidence="1">NADP-dependent oxidoreductase domain-containing protein</fullName>
    </recommendedName>
</protein>
<dbReference type="EMBL" id="UINC01062813">
    <property type="protein sequence ID" value="SVB89786.1"/>
    <property type="molecule type" value="Genomic_DNA"/>
</dbReference>
<gene>
    <name evidence="2" type="ORF">METZ01_LOCUS242640</name>
</gene>
<dbReference type="SUPFAM" id="SSF51430">
    <property type="entry name" value="NAD(P)-linked oxidoreductase"/>
    <property type="match status" value="1"/>
</dbReference>
<dbReference type="Pfam" id="PF00248">
    <property type="entry name" value="Aldo_ket_red"/>
    <property type="match status" value="1"/>
</dbReference>
<dbReference type="GO" id="GO:0016491">
    <property type="term" value="F:oxidoreductase activity"/>
    <property type="evidence" value="ECO:0007669"/>
    <property type="project" value="InterPro"/>
</dbReference>
<evidence type="ECO:0000313" key="2">
    <source>
        <dbReference type="EMBL" id="SVB89786.1"/>
    </source>
</evidence>
<proteinExistence type="predicted"/>
<dbReference type="PRINTS" id="PR00069">
    <property type="entry name" value="ALDKETRDTASE"/>
</dbReference>
<dbReference type="InterPro" id="IPR020471">
    <property type="entry name" value="AKR"/>
</dbReference>
<sequence length="315" mass="35045">VNHGRINGIDKDWSRITLGCWQIAPSGGWGNICSPEDAERVVRTALDQGITAFDTAEGYGDGESERRLGKALGSQKDSVIIISKIWPDAELTLKTYQQCLDNSLKALGRDYLDLYLIHWPGSYFNNRDKSARLAEIMNSLKQSGKATTVGLSNFQSQDLRLLGNQLKTFVMNEVPYSLLDRAYEGETLSLCKNSGIPYMAFSPTAQGLLARPMSREDLKMPTRKNSSLYVASVYPHAKKVWQTVRDIADELSHKPIEVALAWVLTRDNIFTAIVGSRKQEQVAEFAKSAELKLSSGQLERLTKASDAFPMVKKGH</sequence>
<feature type="non-terminal residue" evidence="2">
    <location>
        <position position="1"/>
    </location>
</feature>